<name>A0A8S5MS81_9CAUD</name>
<reference evidence="1" key="1">
    <citation type="journal article" date="2021" name="Proc. Natl. Acad. Sci. U.S.A.">
        <title>A Catalog of Tens of Thousands of Viruses from Human Metagenomes Reveals Hidden Associations with Chronic Diseases.</title>
        <authorList>
            <person name="Tisza M.J."/>
            <person name="Buck C.B."/>
        </authorList>
    </citation>
    <scope>NUCLEOTIDE SEQUENCE</scope>
    <source>
        <strain evidence="1">CtwV53</strain>
    </source>
</reference>
<proteinExistence type="predicted"/>
<sequence>MKTPKFDYSNTELYTSKYSIYGYCLFIMIDIENKTFVFGQSNSTVVSLHRAEWRVLENVTQKQIRELKQHYLGLGYTQLKTSDFI</sequence>
<evidence type="ECO:0000313" key="1">
    <source>
        <dbReference type="EMBL" id="DAD85158.1"/>
    </source>
</evidence>
<dbReference type="EMBL" id="BK014975">
    <property type="protein sequence ID" value="DAD85158.1"/>
    <property type="molecule type" value="Genomic_DNA"/>
</dbReference>
<organism evidence="1">
    <name type="scientific">Podoviridae sp. ctwV53</name>
    <dbReference type="NCBI Taxonomy" id="2826587"/>
    <lineage>
        <taxon>Viruses</taxon>
        <taxon>Duplodnaviria</taxon>
        <taxon>Heunggongvirae</taxon>
        <taxon>Uroviricota</taxon>
        <taxon>Caudoviricetes</taxon>
    </lineage>
</organism>
<protein>
    <submittedName>
        <fullName evidence="1">Uncharacterized protein</fullName>
    </submittedName>
</protein>
<accession>A0A8S5MS81</accession>